<accession>A0ABT0Q3U1</accession>
<dbReference type="EMBL" id="JAMFMB010000016">
    <property type="protein sequence ID" value="MCL6284495.1"/>
    <property type="molecule type" value="Genomic_DNA"/>
</dbReference>
<dbReference type="Proteomes" id="UP001203880">
    <property type="component" value="Unassembled WGS sequence"/>
</dbReference>
<evidence type="ECO:0000259" key="2">
    <source>
        <dbReference type="Pfam" id="PF04069"/>
    </source>
</evidence>
<name>A0ABT0Q3U1_9RHOB</name>
<gene>
    <name evidence="3" type="ORF">M3P21_13250</name>
</gene>
<evidence type="ECO:0000313" key="4">
    <source>
        <dbReference type="Proteomes" id="UP001203880"/>
    </source>
</evidence>
<feature type="domain" description="ABC-type glycine betaine transport system substrate-binding" evidence="2">
    <location>
        <begin position="25"/>
        <end position="308"/>
    </location>
</feature>
<comment type="caution">
    <text evidence="3">The sequence shown here is derived from an EMBL/GenBank/DDBJ whole genome shotgun (WGS) entry which is preliminary data.</text>
</comment>
<dbReference type="Pfam" id="PF04069">
    <property type="entry name" value="OpuAC"/>
    <property type="match status" value="1"/>
</dbReference>
<dbReference type="RefSeq" id="WP_249710550.1">
    <property type="nucleotide sequence ID" value="NZ_JAMFMB010000016.1"/>
</dbReference>
<organism evidence="3 4">
    <name type="scientific">Ruegeria spongiae</name>
    <dbReference type="NCBI Taxonomy" id="2942209"/>
    <lineage>
        <taxon>Bacteria</taxon>
        <taxon>Pseudomonadati</taxon>
        <taxon>Pseudomonadota</taxon>
        <taxon>Alphaproteobacteria</taxon>
        <taxon>Rhodobacterales</taxon>
        <taxon>Roseobacteraceae</taxon>
        <taxon>Ruegeria</taxon>
    </lineage>
</organism>
<protein>
    <submittedName>
        <fullName evidence="3">Glycine/betaine ABC transporter substrate-binding protein</fullName>
    </submittedName>
</protein>
<dbReference type="SUPFAM" id="SSF53850">
    <property type="entry name" value="Periplasmic binding protein-like II"/>
    <property type="match status" value="1"/>
</dbReference>
<feature type="chain" id="PRO_5045720170" evidence="1">
    <location>
        <begin position="23"/>
        <end position="323"/>
    </location>
</feature>
<proteinExistence type="predicted"/>
<dbReference type="Gene3D" id="3.10.105.10">
    <property type="entry name" value="Dipeptide-binding Protein, Domain 3"/>
    <property type="match status" value="2"/>
</dbReference>
<dbReference type="CDD" id="cd13642">
    <property type="entry name" value="PBP2_BCP_1"/>
    <property type="match status" value="1"/>
</dbReference>
<evidence type="ECO:0000313" key="3">
    <source>
        <dbReference type="EMBL" id="MCL6284495.1"/>
    </source>
</evidence>
<reference evidence="3" key="1">
    <citation type="submission" date="2022-05" db="EMBL/GenBank/DDBJ databases">
        <authorList>
            <person name="Park J.-S."/>
        </authorList>
    </citation>
    <scope>NUCLEOTIDE SEQUENCE</scope>
    <source>
        <strain evidence="3">2012CJ41-6</strain>
    </source>
</reference>
<keyword evidence="1" id="KW-0732">Signal</keyword>
<dbReference type="Gene3D" id="3.40.190.100">
    <property type="entry name" value="Glycine betaine-binding periplasmic protein, domain 2"/>
    <property type="match status" value="1"/>
</dbReference>
<sequence length="323" mass="35032">MRHLKTIAATLVLATGATGALAQDKVMVGEPSWPGAKIMSRVIGQVIESRLGGEVGYAPGANAVIFAAMDGGRGDIDVHPDVWLPNQSSFTDEYVDQKATVALSEGSYEGRAGICVPNYMVEDHNIKSIYDLATPAAQELFDSNGDGMGEVWVGASGWASTNTFKVRVRDYGIETFLTPTTEDETVFYSRLKDLVDQEKGAAFYCYAPHYVHALYDVTILEEPEHDAATYKMVQPDQDADWYNKSTVSTGEPVKTVTVAHSKSLEERNPAAASFLAGIDMDADQLSGLTYEVVVKGREIDEVVAEWISNNGDTVDGWLGLTTN</sequence>
<dbReference type="InterPro" id="IPR007210">
    <property type="entry name" value="ABC_Gly_betaine_transp_sub-bd"/>
</dbReference>
<keyword evidence="4" id="KW-1185">Reference proteome</keyword>
<feature type="signal peptide" evidence="1">
    <location>
        <begin position="1"/>
        <end position="22"/>
    </location>
</feature>
<evidence type="ECO:0000256" key="1">
    <source>
        <dbReference type="SAM" id="SignalP"/>
    </source>
</evidence>